<gene>
    <name evidence="1" type="ORF">ENP86_01690</name>
</gene>
<name>A0A7V0Z425_UNCW3</name>
<protein>
    <recommendedName>
        <fullName evidence="2">Restriction endonuclease</fullName>
    </recommendedName>
</protein>
<accession>A0A7V0Z425</accession>
<proteinExistence type="predicted"/>
<evidence type="ECO:0000313" key="1">
    <source>
        <dbReference type="EMBL" id="HDY58257.1"/>
    </source>
</evidence>
<evidence type="ECO:0008006" key="2">
    <source>
        <dbReference type="Google" id="ProtNLM"/>
    </source>
</evidence>
<comment type="caution">
    <text evidence="1">The sequence shown here is derived from an EMBL/GenBank/DDBJ whole genome shotgun (WGS) entry which is preliminary data.</text>
</comment>
<sequence length="237" mass="28060">MQDNEMKKRMENYERIIREILGAFSKLEFHIVVESTIHRKIIPVDKNDERDKLLLEDIRTIVNDFAIEYNRTPITFNLYKSLVKPPKPKSFRNNEVGIFADKIIPSFFGKNKDKLKTVNSFERLRLMGYPDEKITDKYGRITYSEVKATSRRDVGSPRDFFFSPLTNSKKKITEDGHHLLLCFDTLERREKEFIITGWCLIDLFGIKVSMKPEFNADNLELYRKENILLEVDLNRKE</sequence>
<dbReference type="AlphaFoldDB" id="A0A7V0Z425"/>
<dbReference type="EMBL" id="DSKY01000004">
    <property type="protein sequence ID" value="HDY58257.1"/>
    <property type="molecule type" value="Genomic_DNA"/>
</dbReference>
<reference evidence="1" key="1">
    <citation type="journal article" date="2020" name="mSystems">
        <title>Genome- and Community-Level Interaction Insights into Carbon Utilization and Element Cycling Functions of Hydrothermarchaeota in Hydrothermal Sediment.</title>
        <authorList>
            <person name="Zhou Z."/>
            <person name="Liu Y."/>
            <person name="Xu W."/>
            <person name="Pan J."/>
            <person name="Luo Z.H."/>
            <person name="Li M."/>
        </authorList>
    </citation>
    <scope>NUCLEOTIDE SEQUENCE [LARGE SCALE GENOMIC DNA]</scope>
    <source>
        <strain evidence="1">SpSt-258</strain>
    </source>
</reference>
<organism evidence="1">
    <name type="scientific">candidate division WOR-3 bacterium</name>
    <dbReference type="NCBI Taxonomy" id="2052148"/>
    <lineage>
        <taxon>Bacteria</taxon>
        <taxon>Bacteria division WOR-3</taxon>
    </lineage>
</organism>